<dbReference type="Pfam" id="PF04203">
    <property type="entry name" value="Sortase"/>
    <property type="match status" value="1"/>
</dbReference>
<evidence type="ECO:0000256" key="3">
    <source>
        <dbReference type="SAM" id="MobiDB-lite"/>
    </source>
</evidence>
<evidence type="ECO:0000256" key="1">
    <source>
        <dbReference type="ARBA" id="ARBA00022801"/>
    </source>
</evidence>
<feature type="region of interest" description="Disordered" evidence="3">
    <location>
        <begin position="1"/>
        <end position="20"/>
    </location>
</feature>
<reference evidence="4 5" key="1">
    <citation type="submission" date="2018-04" db="EMBL/GenBank/DDBJ databases">
        <title>Camelliibacillus theae gen. nov., sp. nov., isolated from Pu'er tea.</title>
        <authorList>
            <person name="Niu L."/>
        </authorList>
    </citation>
    <scope>NUCLEOTIDE SEQUENCE [LARGE SCALE GENOMIC DNA]</scope>
    <source>
        <strain evidence="4 5">T8</strain>
    </source>
</reference>
<evidence type="ECO:0000256" key="2">
    <source>
        <dbReference type="PIRSR" id="PIRSR605754-1"/>
    </source>
</evidence>
<proteinExistence type="predicted"/>
<gene>
    <name evidence="4" type="ORF">DCC39_03285</name>
</gene>
<feature type="active site" description="Proton donor/acceptor" evidence="2">
    <location>
        <position position="22"/>
    </location>
</feature>
<keyword evidence="1" id="KW-0378">Hydrolase</keyword>
<dbReference type="EMBL" id="QCZG01000004">
    <property type="protein sequence ID" value="PWA12907.1"/>
    <property type="molecule type" value="Genomic_DNA"/>
</dbReference>
<evidence type="ECO:0008006" key="6">
    <source>
        <dbReference type="Google" id="ProtNLM"/>
    </source>
</evidence>
<evidence type="ECO:0000313" key="4">
    <source>
        <dbReference type="EMBL" id="PWA12907.1"/>
    </source>
</evidence>
<dbReference type="Proteomes" id="UP000245998">
    <property type="component" value="Unassembled WGS sequence"/>
</dbReference>
<dbReference type="AlphaFoldDB" id="A0A2U1K5W5"/>
<organism evidence="4 5">
    <name type="scientific">Pueribacillus theae</name>
    <dbReference type="NCBI Taxonomy" id="2171751"/>
    <lineage>
        <taxon>Bacteria</taxon>
        <taxon>Bacillati</taxon>
        <taxon>Bacillota</taxon>
        <taxon>Bacilli</taxon>
        <taxon>Bacillales</taxon>
        <taxon>Bacillaceae</taxon>
        <taxon>Pueribacillus</taxon>
    </lineage>
</organism>
<dbReference type="OrthoDB" id="165822at2"/>
<dbReference type="InterPro" id="IPR023365">
    <property type="entry name" value="Sortase_dom-sf"/>
</dbReference>
<accession>A0A2U1K5W5</accession>
<dbReference type="NCBIfam" id="TIGR01076">
    <property type="entry name" value="sortase_fam"/>
    <property type="match status" value="1"/>
</dbReference>
<sequence length="82" mass="9284">MYVSQLADTPNPEGGHTVLSGHRDTVFRKLGELENGDAFTVQYDDKEYRYSIKKIGIADPEDRTVTVEKDKPTLTLTTCYPF</sequence>
<comment type="caution">
    <text evidence="4">The sequence shown here is derived from an EMBL/GenBank/DDBJ whole genome shotgun (WGS) entry which is preliminary data.</text>
</comment>
<evidence type="ECO:0000313" key="5">
    <source>
        <dbReference type="Proteomes" id="UP000245998"/>
    </source>
</evidence>
<name>A0A2U1K5W5_9BACI</name>
<dbReference type="InterPro" id="IPR005754">
    <property type="entry name" value="Sortase"/>
</dbReference>
<feature type="active site" description="Acyl-thioester intermediate" evidence="2">
    <location>
        <position position="79"/>
    </location>
</feature>
<dbReference type="Gene3D" id="2.40.260.10">
    <property type="entry name" value="Sortase"/>
    <property type="match status" value="1"/>
</dbReference>
<protein>
    <recommendedName>
        <fullName evidence="6">Class D sortase</fullName>
    </recommendedName>
</protein>
<dbReference type="SUPFAM" id="SSF63817">
    <property type="entry name" value="Sortase"/>
    <property type="match status" value="1"/>
</dbReference>
<keyword evidence="5" id="KW-1185">Reference proteome</keyword>
<dbReference type="GO" id="GO:0016787">
    <property type="term" value="F:hydrolase activity"/>
    <property type="evidence" value="ECO:0007669"/>
    <property type="project" value="UniProtKB-KW"/>
</dbReference>